<dbReference type="PANTHER" id="PTHR47245:SF1">
    <property type="entry name" value="FOLDASE PROTEIN PRSA"/>
    <property type="match status" value="1"/>
</dbReference>
<organism evidence="9 10">
    <name type="scientific">Paenibacillus qinlingensis</name>
    <dbReference type="NCBI Taxonomy" id="1837343"/>
    <lineage>
        <taxon>Bacteria</taxon>
        <taxon>Bacillati</taxon>
        <taxon>Bacillota</taxon>
        <taxon>Bacilli</taxon>
        <taxon>Bacillales</taxon>
        <taxon>Paenibacillaceae</taxon>
        <taxon>Paenibacillus</taxon>
    </lineage>
</organism>
<evidence type="ECO:0000256" key="1">
    <source>
        <dbReference type="ARBA" id="ARBA00000971"/>
    </source>
</evidence>
<keyword evidence="5 6" id="KW-0413">Isomerase</keyword>
<dbReference type="EMBL" id="JAVDSB010000024">
    <property type="protein sequence ID" value="MDR6555122.1"/>
    <property type="molecule type" value="Genomic_DNA"/>
</dbReference>
<dbReference type="Gene3D" id="1.10.4030.10">
    <property type="entry name" value="Porin chaperone SurA, peptide-binding domain"/>
    <property type="match status" value="1"/>
</dbReference>
<evidence type="ECO:0000259" key="8">
    <source>
        <dbReference type="PROSITE" id="PS50198"/>
    </source>
</evidence>
<keyword evidence="7" id="KW-1133">Transmembrane helix</keyword>
<dbReference type="SUPFAM" id="SSF109998">
    <property type="entry name" value="Triger factor/SurA peptide-binding domain-like"/>
    <property type="match status" value="1"/>
</dbReference>
<gene>
    <name evidence="9" type="ORF">J2736_006376</name>
</gene>
<keyword evidence="7" id="KW-0812">Transmembrane</keyword>
<keyword evidence="10" id="KW-1185">Reference proteome</keyword>
<evidence type="ECO:0000256" key="2">
    <source>
        <dbReference type="ARBA" id="ARBA00013194"/>
    </source>
</evidence>
<dbReference type="InterPro" id="IPR027304">
    <property type="entry name" value="Trigger_fact/SurA_dom_sf"/>
</dbReference>
<dbReference type="PANTHER" id="PTHR47245">
    <property type="entry name" value="PEPTIDYLPROLYL ISOMERASE"/>
    <property type="match status" value="1"/>
</dbReference>
<evidence type="ECO:0000256" key="4">
    <source>
        <dbReference type="ARBA" id="ARBA00023110"/>
    </source>
</evidence>
<dbReference type="Gene3D" id="3.10.50.40">
    <property type="match status" value="1"/>
</dbReference>
<dbReference type="InterPro" id="IPR050245">
    <property type="entry name" value="PrsA_foldase"/>
</dbReference>
<name>A0ABU1P7G5_9BACL</name>
<dbReference type="InterPro" id="IPR000297">
    <property type="entry name" value="PPIase_PpiC"/>
</dbReference>
<feature type="domain" description="PpiC" evidence="8">
    <location>
        <begin position="175"/>
        <end position="267"/>
    </location>
</feature>
<evidence type="ECO:0000313" key="10">
    <source>
        <dbReference type="Proteomes" id="UP001267290"/>
    </source>
</evidence>
<dbReference type="Proteomes" id="UP001267290">
    <property type="component" value="Unassembled WGS sequence"/>
</dbReference>
<keyword evidence="4 6" id="KW-0697">Rotamase</keyword>
<evidence type="ECO:0000256" key="7">
    <source>
        <dbReference type="SAM" id="Phobius"/>
    </source>
</evidence>
<accession>A0ABU1P7G5</accession>
<reference evidence="9 10" key="1">
    <citation type="submission" date="2023-07" db="EMBL/GenBank/DDBJ databases">
        <title>Sorghum-associated microbial communities from plants grown in Nebraska, USA.</title>
        <authorList>
            <person name="Schachtman D."/>
        </authorList>
    </citation>
    <scope>NUCLEOTIDE SEQUENCE [LARGE SCALE GENOMIC DNA]</scope>
    <source>
        <strain evidence="9 10">CC258</strain>
    </source>
</reference>
<feature type="transmembrane region" description="Helical" evidence="7">
    <location>
        <begin position="7"/>
        <end position="30"/>
    </location>
</feature>
<dbReference type="PROSITE" id="PS50198">
    <property type="entry name" value="PPIC_PPIASE_2"/>
    <property type="match status" value="1"/>
</dbReference>
<dbReference type="Pfam" id="PF00639">
    <property type="entry name" value="Rotamase"/>
    <property type="match status" value="1"/>
</dbReference>
<dbReference type="GO" id="GO:0003755">
    <property type="term" value="F:peptidyl-prolyl cis-trans isomerase activity"/>
    <property type="evidence" value="ECO:0007669"/>
    <property type="project" value="UniProtKB-EC"/>
</dbReference>
<evidence type="ECO:0000313" key="9">
    <source>
        <dbReference type="EMBL" id="MDR6555122.1"/>
    </source>
</evidence>
<sequence length="316" mass="35279">MRNVKRLWGVIIAMAICILVLASLLISHAINQSEPRQSPEPEQQGENKNTRVVAKIGNQEITMSELESALARHYGPEQLSQMLDREVIRLEGNESGTKVASAEINRELKRMQQGYESEGQFYDSMQSQLGLSEQEIQEDVANKLLLEKLATASIHITDTQVDTYIKTHADEFEQGTEYNIGQIIVSTKEQATKVIAELAKGVSFVTLARDRSIDDATHNTGGDLGWIEGDDPFVEGSILEAAKLMKVGEVSKPIPVSQGFAVILLKNKRDQENPDMAFIRESVRKELALQEAPPLKEFVVQLRVKWKVSVLDPTLR</sequence>
<dbReference type="RefSeq" id="WP_310502517.1">
    <property type="nucleotide sequence ID" value="NZ_JAVDSB010000024.1"/>
</dbReference>
<dbReference type="InterPro" id="IPR046357">
    <property type="entry name" value="PPIase_dom_sf"/>
</dbReference>
<dbReference type="SUPFAM" id="SSF54534">
    <property type="entry name" value="FKBP-like"/>
    <property type="match status" value="1"/>
</dbReference>
<keyword evidence="3" id="KW-0732">Signal</keyword>
<proteinExistence type="predicted"/>
<comment type="caution">
    <text evidence="9">The sequence shown here is derived from an EMBL/GenBank/DDBJ whole genome shotgun (WGS) entry which is preliminary data.</text>
</comment>
<comment type="catalytic activity">
    <reaction evidence="1">
        <text>[protein]-peptidylproline (omega=180) = [protein]-peptidylproline (omega=0)</text>
        <dbReference type="Rhea" id="RHEA:16237"/>
        <dbReference type="Rhea" id="RHEA-COMP:10747"/>
        <dbReference type="Rhea" id="RHEA-COMP:10748"/>
        <dbReference type="ChEBI" id="CHEBI:83833"/>
        <dbReference type="ChEBI" id="CHEBI:83834"/>
        <dbReference type="EC" id="5.2.1.8"/>
    </reaction>
</comment>
<evidence type="ECO:0000256" key="5">
    <source>
        <dbReference type="ARBA" id="ARBA00023235"/>
    </source>
</evidence>
<dbReference type="EC" id="5.2.1.8" evidence="2"/>
<keyword evidence="7" id="KW-0472">Membrane</keyword>
<evidence type="ECO:0000256" key="3">
    <source>
        <dbReference type="ARBA" id="ARBA00022729"/>
    </source>
</evidence>
<evidence type="ECO:0000256" key="6">
    <source>
        <dbReference type="PROSITE-ProRule" id="PRU00278"/>
    </source>
</evidence>
<protein>
    <recommendedName>
        <fullName evidence="2">peptidylprolyl isomerase</fullName>
        <ecNumber evidence="2">5.2.1.8</ecNumber>
    </recommendedName>
</protein>